<dbReference type="InterPro" id="IPR015424">
    <property type="entry name" value="PyrdxlP-dep_Trfase"/>
</dbReference>
<dbReference type="PANTHER" id="PTHR30244:SF34">
    <property type="entry name" value="DTDP-4-AMINO-4,6-DIDEOXYGALACTOSE TRANSAMINASE"/>
    <property type="match status" value="1"/>
</dbReference>
<dbReference type="GO" id="GO:0030170">
    <property type="term" value="F:pyridoxal phosphate binding"/>
    <property type="evidence" value="ECO:0007669"/>
    <property type="project" value="TreeGrafter"/>
</dbReference>
<accession>A0A8J3A7E1</accession>
<reference evidence="5" key="2">
    <citation type="submission" date="2020-09" db="EMBL/GenBank/DDBJ databases">
        <authorList>
            <person name="Sun Q."/>
            <person name="Zhou Y."/>
        </authorList>
    </citation>
    <scope>NUCLEOTIDE SEQUENCE</scope>
    <source>
        <strain evidence="5">CGMCC 1.14988</strain>
    </source>
</reference>
<evidence type="ECO:0000256" key="3">
    <source>
        <dbReference type="PIRSR" id="PIRSR000390-2"/>
    </source>
</evidence>
<dbReference type="InterPro" id="IPR015422">
    <property type="entry name" value="PyrdxlP-dep_Trfase_small"/>
</dbReference>
<dbReference type="PANTHER" id="PTHR30244">
    <property type="entry name" value="TRANSAMINASE"/>
    <property type="match status" value="1"/>
</dbReference>
<evidence type="ECO:0000313" key="6">
    <source>
        <dbReference type="Proteomes" id="UP000650511"/>
    </source>
</evidence>
<dbReference type="Proteomes" id="UP000650511">
    <property type="component" value="Unassembled WGS sequence"/>
</dbReference>
<feature type="modified residue" description="N6-(pyridoxal phosphate)lysine" evidence="3">
    <location>
        <position position="194"/>
    </location>
</feature>
<dbReference type="SUPFAM" id="SSF53383">
    <property type="entry name" value="PLP-dependent transferases"/>
    <property type="match status" value="1"/>
</dbReference>
<proteinExistence type="inferred from homology"/>
<dbReference type="Pfam" id="PF01041">
    <property type="entry name" value="DegT_DnrJ_EryC1"/>
    <property type="match status" value="1"/>
</dbReference>
<comment type="similarity">
    <text evidence="4">Belongs to the DegT/DnrJ/EryC1 family.</text>
</comment>
<dbReference type="PIRSF" id="PIRSF000390">
    <property type="entry name" value="PLP_StrS"/>
    <property type="match status" value="1"/>
</dbReference>
<evidence type="ECO:0000256" key="1">
    <source>
        <dbReference type="ARBA" id="ARBA00001933"/>
    </source>
</evidence>
<dbReference type="Gene3D" id="3.90.1150.10">
    <property type="entry name" value="Aspartate Aminotransferase, domain 1"/>
    <property type="match status" value="1"/>
</dbReference>
<organism evidence="5 6">
    <name type="scientific">Egicoccus halophilus</name>
    <dbReference type="NCBI Taxonomy" id="1670830"/>
    <lineage>
        <taxon>Bacteria</taxon>
        <taxon>Bacillati</taxon>
        <taxon>Actinomycetota</taxon>
        <taxon>Nitriliruptoria</taxon>
        <taxon>Egicoccales</taxon>
        <taxon>Egicoccaceae</taxon>
        <taxon>Egicoccus</taxon>
    </lineage>
</organism>
<keyword evidence="5" id="KW-0808">Transferase</keyword>
<dbReference type="InterPro" id="IPR015421">
    <property type="entry name" value="PyrdxlP-dep_Trfase_major"/>
</dbReference>
<dbReference type="RefSeq" id="WP_229730533.1">
    <property type="nucleotide sequence ID" value="NZ_BMHA01000004.1"/>
</dbReference>
<evidence type="ECO:0000256" key="2">
    <source>
        <dbReference type="PIRSR" id="PIRSR000390-1"/>
    </source>
</evidence>
<comment type="caution">
    <text evidence="5">The sequence shown here is derived from an EMBL/GenBank/DDBJ whole genome shotgun (WGS) entry which is preliminary data.</text>
</comment>
<dbReference type="InterPro" id="IPR000653">
    <property type="entry name" value="DegT/StrS_aminotransferase"/>
</dbReference>
<comment type="cofactor">
    <cofactor evidence="1">
        <name>pyridoxal 5'-phosphate</name>
        <dbReference type="ChEBI" id="CHEBI:597326"/>
    </cofactor>
</comment>
<sequence>MTADPPIRIHLSPPHVGVEEREHLLEAFESNWIAPLGPDVDAFEAEFAAVLGAPHAVALSSGTAALHLALRQVGVGPGDRVLCSTMTFVASAAPIRYLGAEPVFVDATEDSWNLDVDLVAEALDEAARIGRPYRALVAVDLYGRCCDYERLAPLCRDHGVALVEDAAEALGARHRGRAAGTFGAAGVFSFNGNKILTTSGGGMLVTTDADLAARTRHLATQAREPAAHYEHVEVGYNYRLSNLLAALGRAQLRKLEERVSRRREIGRRYREALTDHPGVHFAPMGDPDESNHWLTCLTVDPLVARVDREALRQHLRSRGIEARPVWKPMHRQPVFGDCDVLGGKVAERLFEEGLCLPSGSSLTEAEQDEVVTEIGHVLGR</sequence>
<dbReference type="GO" id="GO:0008483">
    <property type="term" value="F:transaminase activity"/>
    <property type="evidence" value="ECO:0007669"/>
    <property type="project" value="UniProtKB-KW"/>
</dbReference>
<name>A0A8J3A7E1_9ACTN</name>
<dbReference type="AlphaFoldDB" id="A0A8J3A7E1"/>
<gene>
    <name evidence="5" type="ORF">GCM10011354_13710</name>
</gene>
<evidence type="ECO:0000313" key="5">
    <source>
        <dbReference type="EMBL" id="GGI05360.1"/>
    </source>
</evidence>
<dbReference type="Gene3D" id="3.40.640.10">
    <property type="entry name" value="Type I PLP-dependent aspartate aminotransferase-like (Major domain)"/>
    <property type="match status" value="1"/>
</dbReference>
<reference evidence="5" key="1">
    <citation type="journal article" date="2014" name="Int. J. Syst. Evol. Microbiol.">
        <title>Complete genome sequence of Corynebacterium casei LMG S-19264T (=DSM 44701T), isolated from a smear-ripened cheese.</title>
        <authorList>
            <consortium name="US DOE Joint Genome Institute (JGI-PGF)"/>
            <person name="Walter F."/>
            <person name="Albersmeier A."/>
            <person name="Kalinowski J."/>
            <person name="Ruckert C."/>
        </authorList>
    </citation>
    <scope>NUCLEOTIDE SEQUENCE</scope>
    <source>
        <strain evidence="5">CGMCC 1.14988</strain>
    </source>
</reference>
<feature type="active site" description="Proton acceptor" evidence="2">
    <location>
        <position position="194"/>
    </location>
</feature>
<evidence type="ECO:0000256" key="4">
    <source>
        <dbReference type="RuleBase" id="RU004508"/>
    </source>
</evidence>
<dbReference type="EMBL" id="BMHA01000004">
    <property type="protein sequence ID" value="GGI05360.1"/>
    <property type="molecule type" value="Genomic_DNA"/>
</dbReference>
<keyword evidence="5" id="KW-0032">Aminotransferase</keyword>
<dbReference type="CDD" id="cd00616">
    <property type="entry name" value="AHBA_syn"/>
    <property type="match status" value="1"/>
</dbReference>
<keyword evidence="3 4" id="KW-0663">Pyridoxal phosphate</keyword>
<keyword evidence="6" id="KW-1185">Reference proteome</keyword>
<dbReference type="GO" id="GO:0000271">
    <property type="term" value="P:polysaccharide biosynthetic process"/>
    <property type="evidence" value="ECO:0007669"/>
    <property type="project" value="TreeGrafter"/>
</dbReference>
<protein>
    <submittedName>
        <fullName evidence="5">Pyridoxal phosphate-dependent aminotransferase</fullName>
    </submittedName>
</protein>